<keyword evidence="4" id="KW-0804">Transcription</keyword>
<keyword evidence="5" id="KW-0539">Nucleus</keyword>
<protein>
    <recommendedName>
        <fullName evidence="7">DNA-directed RNA polymerase II subunit RPB3</fullName>
    </recommendedName>
</protein>
<comment type="similarity">
    <text evidence="6">Belongs to the archaeal Rpo3/eukaryotic RPB3 RNA polymerase subunit family.</text>
</comment>
<dbReference type="FunFam" id="2.170.120.12:FF:000002">
    <property type="entry name" value="DNA-directed RNA polymerase II subunit RPB3"/>
    <property type="match status" value="1"/>
</dbReference>
<dbReference type="Gene3D" id="2.170.120.12">
    <property type="entry name" value="DNA-directed RNA polymerase, insert domain"/>
    <property type="match status" value="1"/>
</dbReference>
<dbReference type="GO" id="GO:0005665">
    <property type="term" value="C:RNA polymerase II, core complex"/>
    <property type="evidence" value="ECO:0007669"/>
    <property type="project" value="TreeGrafter"/>
</dbReference>
<evidence type="ECO:0000256" key="7">
    <source>
        <dbReference type="ARBA" id="ARBA00072506"/>
    </source>
</evidence>
<dbReference type="SUPFAM" id="SSF56553">
    <property type="entry name" value="Insert subdomain of RNA polymerase alpha subunit"/>
    <property type="match status" value="1"/>
</dbReference>
<dbReference type="InterPro" id="IPR011262">
    <property type="entry name" value="DNA-dir_RNA_pol_insert"/>
</dbReference>
<feature type="region of interest" description="Disordered" evidence="8">
    <location>
        <begin position="141"/>
        <end position="161"/>
    </location>
</feature>
<dbReference type="SUPFAM" id="SSF55257">
    <property type="entry name" value="RBP11-like subunits of RNA polymerase"/>
    <property type="match status" value="1"/>
</dbReference>
<dbReference type="Proteomes" id="UP001303373">
    <property type="component" value="Chromosome 12"/>
</dbReference>
<dbReference type="GO" id="GO:0006366">
    <property type="term" value="P:transcription by RNA polymerase II"/>
    <property type="evidence" value="ECO:0007669"/>
    <property type="project" value="TreeGrafter"/>
</dbReference>
<dbReference type="HAMAP" id="MF_00320">
    <property type="entry name" value="RNApol_arch_Rpo3"/>
    <property type="match status" value="1"/>
</dbReference>
<dbReference type="PANTHER" id="PTHR11800">
    <property type="entry name" value="DNA-DIRECTED RNA POLYMERASE"/>
    <property type="match status" value="1"/>
</dbReference>
<keyword evidence="3 10" id="KW-0240">DNA-directed RNA polymerase</keyword>
<evidence type="ECO:0000256" key="4">
    <source>
        <dbReference type="ARBA" id="ARBA00023163"/>
    </source>
</evidence>
<evidence type="ECO:0000256" key="2">
    <source>
        <dbReference type="ARBA" id="ARBA00011730"/>
    </source>
</evidence>
<evidence type="ECO:0000313" key="11">
    <source>
        <dbReference type="Proteomes" id="UP001303373"/>
    </source>
</evidence>
<dbReference type="InterPro" id="IPR001514">
    <property type="entry name" value="DNA-dir_RNA_pol_30-40kDasu_CS"/>
</dbReference>
<name>A0AAQ3RBX2_9PEZI</name>
<dbReference type="Gene3D" id="3.30.1360.10">
    <property type="entry name" value="RNA polymerase, RBP11-like subunit"/>
    <property type="match status" value="1"/>
</dbReference>
<gene>
    <name evidence="10" type="ORF">R9X50_00699600</name>
</gene>
<sequence length="368" mass="39747">MDYDVGYGLDGDDTGPKIVIRETTDKSINFVLSNTTLSLANAVRRVMLAEIPTIAIDLVEIETNTSVLADEFLAHRLGLVPLSTRDVDSMVYSRDCNCDEFCDNCTVMLRLHAVNRSSNQNVKVFAKDLFAETVSGMPLRRDGPAITTGDSLPPRGEPVITDENGNGALICQLRKGQELRLRCIARKGIAKEHAKWAPTAAIGFEYDPHNKLRHTTLWSEGDDSAAEWPESRNKDWSRPPVEGEPFDYTAEPRKFFINLEGTGVMPPDQILHNGIKTLQQKLAFIVQNLRGTSDPSQPNGMDESANMGGGFSPTDGIMNGNGTAYGGNSAYAPDPGYQTPAYGGAGGVGSVYGGGLGAATPYGQPRGY</sequence>
<evidence type="ECO:0000256" key="8">
    <source>
        <dbReference type="SAM" id="MobiDB-lite"/>
    </source>
</evidence>
<keyword evidence="11" id="KW-1185">Reference proteome</keyword>
<dbReference type="InterPro" id="IPR022842">
    <property type="entry name" value="RNAP_Rpo3/Rpb3/RPAC1"/>
</dbReference>
<dbReference type="AlphaFoldDB" id="A0AAQ3RBX2"/>
<dbReference type="InterPro" id="IPR036643">
    <property type="entry name" value="RNApol_insert_sf"/>
</dbReference>
<dbReference type="Pfam" id="PF01193">
    <property type="entry name" value="RNA_pol_L"/>
    <property type="match status" value="1"/>
</dbReference>
<organism evidence="10 11">
    <name type="scientific">Acrodontium crateriforme</name>
    <dbReference type="NCBI Taxonomy" id="150365"/>
    <lineage>
        <taxon>Eukaryota</taxon>
        <taxon>Fungi</taxon>
        <taxon>Dikarya</taxon>
        <taxon>Ascomycota</taxon>
        <taxon>Pezizomycotina</taxon>
        <taxon>Dothideomycetes</taxon>
        <taxon>Dothideomycetidae</taxon>
        <taxon>Mycosphaerellales</taxon>
        <taxon>Teratosphaeriaceae</taxon>
        <taxon>Acrodontium</taxon>
    </lineage>
</organism>
<accession>A0AAQ3RBX2</accession>
<feature type="region of interest" description="Disordered" evidence="8">
    <location>
        <begin position="223"/>
        <end position="247"/>
    </location>
</feature>
<evidence type="ECO:0000313" key="10">
    <source>
        <dbReference type="EMBL" id="WPH04111.1"/>
    </source>
</evidence>
<evidence type="ECO:0000256" key="6">
    <source>
        <dbReference type="ARBA" id="ARBA00025804"/>
    </source>
</evidence>
<dbReference type="InterPro" id="IPR050518">
    <property type="entry name" value="Rpo3/RPB3_RNA_Pol_subunit"/>
</dbReference>
<dbReference type="GO" id="GO:0046983">
    <property type="term" value="F:protein dimerization activity"/>
    <property type="evidence" value="ECO:0007669"/>
    <property type="project" value="InterPro"/>
</dbReference>
<dbReference type="PANTHER" id="PTHR11800:SF2">
    <property type="entry name" value="DNA-DIRECTED RNA POLYMERASE II SUBUNIT RPB3"/>
    <property type="match status" value="1"/>
</dbReference>
<dbReference type="GO" id="GO:0003899">
    <property type="term" value="F:DNA-directed RNA polymerase activity"/>
    <property type="evidence" value="ECO:0007669"/>
    <property type="project" value="InterPro"/>
</dbReference>
<dbReference type="CDD" id="cd07031">
    <property type="entry name" value="RNAP_II_RPB3"/>
    <property type="match status" value="1"/>
</dbReference>
<dbReference type="SMART" id="SM00662">
    <property type="entry name" value="RPOLD"/>
    <property type="match status" value="1"/>
</dbReference>
<dbReference type="GO" id="GO:0003677">
    <property type="term" value="F:DNA binding"/>
    <property type="evidence" value="ECO:0007669"/>
    <property type="project" value="InterPro"/>
</dbReference>
<comment type="subcellular location">
    <subcellularLocation>
        <location evidence="1">Nucleus</location>
    </subcellularLocation>
</comment>
<proteinExistence type="inferred from homology"/>
<evidence type="ECO:0000256" key="3">
    <source>
        <dbReference type="ARBA" id="ARBA00022478"/>
    </source>
</evidence>
<reference evidence="10 11" key="1">
    <citation type="submission" date="2023-11" db="EMBL/GenBank/DDBJ databases">
        <title>An acidophilic fungus is an integral part of prey digestion in a carnivorous sundew plant.</title>
        <authorList>
            <person name="Tsai I.J."/>
        </authorList>
    </citation>
    <scope>NUCLEOTIDE SEQUENCE [LARGE SCALE GENOMIC DNA]</scope>
    <source>
        <strain evidence="10">169a</strain>
    </source>
</reference>
<evidence type="ECO:0000256" key="5">
    <source>
        <dbReference type="ARBA" id="ARBA00023242"/>
    </source>
</evidence>
<dbReference type="PROSITE" id="PS00446">
    <property type="entry name" value="RNA_POL_D_30KD"/>
    <property type="match status" value="1"/>
</dbReference>
<dbReference type="InterPro" id="IPR036603">
    <property type="entry name" value="RBP11-like"/>
</dbReference>
<dbReference type="Pfam" id="PF01000">
    <property type="entry name" value="RNA_pol_A_bac"/>
    <property type="match status" value="1"/>
</dbReference>
<dbReference type="EMBL" id="CP138591">
    <property type="protein sequence ID" value="WPH04111.1"/>
    <property type="molecule type" value="Genomic_DNA"/>
</dbReference>
<feature type="domain" description="DNA-directed RNA polymerase RpoA/D/Rpb3-type" evidence="9">
    <location>
        <begin position="27"/>
        <end position="288"/>
    </location>
</feature>
<comment type="subunit">
    <text evidence="2">Component of the RNA polymerase II (Pol II) complex consisting of 12 subunits.</text>
</comment>
<evidence type="ECO:0000256" key="1">
    <source>
        <dbReference type="ARBA" id="ARBA00004123"/>
    </source>
</evidence>
<dbReference type="InterPro" id="IPR011263">
    <property type="entry name" value="DNA-dir_RNA_pol_RpoA/D/Rpb3"/>
</dbReference>
<evidence type="ECO:0000259" key="9">
    <source>
        <dbReference type="SMART" id="SM00662"/>
    </source>
</evidence>